<keyword evidence="8 9" id="KW-0472">Membrane</keyword>
<keyword evidence="4 9" id="KW-0812">Transmembrane</keyword>
<sequence length="140" mass="15939">MRLSKSALANTTVGEMVNLLSNDVNRFDTSLVFCNFLWIAPLQLSLVLGLLYHMFGLSGMTGVAFLIILIPLQLTMRNFRLRSLTSPGYMGNVFSRLRQRTAQHTDERVRIMNEIVNAIKVVKMFAWEPPFMTLVSDARK</sequence>
<feature type="domain" description="ABC transmembrane type-1" evidence="10">
    <location>
        <begin position="1"/>
        <end position="140"/>
    </location>
</feature>
<name>A0A6A0GWJ8_HYAAZ</name>
<accession>A0A6A0GWJ8</accession>
<dbReference type="PANTHER" id="PTHR24223:SF456">
    <property type="entry name" value="MULTIDRUG RESISTANCE-ASSOCIATED PROTEIN LETHAL(2)03659"/>
    <property type="match status" value="1"/>
</dbReference>
<reference evidence="11" key="1">
    <citation type="submission" date="2014-08" db="EMBL/GenBank/DDBJ databases">
        <authorList>
            <person name="Murali S."/>
            <person name="Richards S."/>
            <person name="Bandaranaike D."/>
            <person name="Bellair M."/>
            <person name="Blankenburg K."/>
            <person name="Chao H."/>
            <person name="Dinh H."/>
            <person name="Doddapaneni H."/>
            <person name="Dugan-Rocha S."/>
            <person name="Elkadiri S."/>
            <person name="Gnanaolivu R."/>
            <person name="Hughes D."/>
            <person name="Lee S."/>
            <person name="Li M."/>
            <person name="Ming W."/>
            <person name="Munidasa M."/>
            <person name="Muniz J."/>
            <person name="Nguyen L."/>
            <person name="Osuji N."/>
            <person name="Pu L.-L."/>
            <person name="Puazo M."/>
            <person name="Skinner E."/>
            <person name="Qu C."/>
            <person name="Quiroz J."/>
            <person name="Raj R."/>
            <person name="Weissenberger G."/>
            <person name="Xin Y."/>
            <person name="Zou X."/>
            <person name="Han Y."/>
            <person name="Worley K."/>
            <person name="Muzny D."/>
            <person name="Gibbs R."/>
        </authorList>
    </citation>
    <scope>NUCLEOTIDE SEQUENCE</scope>
    <source>
        <strain evidence="11">HAZT.00-mixed</strain>
        <tissue evidence="11">Whole organism</tissue>
    </source>
</reference>
<dbReference type="InterPro" id="IPR036640">
    <property type="entry name" value="ABC1_TM_sf"/>
</dbReference>
<keyword evidence="6" id="KW-0067">ATP-binding</keyword>
<gene>
    <name evidence="11" type="ORF">HAZT_HAZT002815</name>
</gene>
<evidence type="ECO:0000313" key="11">
    <source>
        <dbReference type="EMBL" id="KAA0190834.1"/>
    </source>
</evidence>
<evidence type="ECO:0000259" key="10">
    <source>
        <dbReference type="PROSITE" id="PS50929"/>
    </source>
</evidence>
<evidence type="ECO:0000256" key="4">
    <source>
        <dbReference type="ARBA" id="ARBA00022692"/>
    </source>
</evidence>
<evidence type="ECO:0000256" key="7">
    <source>
        <dbReference type="ARBA" id="ARBA00022989"/>
    </source>
</evidence>
<dbReference type="AlphaFoldDB" id="A0A6A0GWJ8"/>
<keyword evidence="5" id="KW-0547">Nucleotide-binding</keyword>
<reference evidence="11" key="2">
    <citation type="journal article" date="2018" name="Environ. Sci. Technol.">
        <title>The Toxicogenome of Hyalella azteca: A Model for Sediment Ecotoxicology and Evolutionary Toxicology.</title>
        <authorList>
            <person name="Poynton H.C."/>
            <person name="Hasenbein S."/>
            <person name="Benoit J.B."/>
            <person name="Sepulveda M.S."/>
            <person name="Poelchau M.F."/>
            <person name="Hughes D.S.T."/>
            <person name="Murali S.C."/>
            <person name="Chen S."/>
            <person name="Glastad K.M."/>
            <person name="Goodisman M.A.D."/>
            <person name="Werren J.H."/>
            <person name="Vineis J.H."/>
            <person name="Bowen J.L."/>
            <person name="Friedrich M."/>
            <person name="Jones J."/>
            <person name="Robertson H.M."/>
            <person name="Feyereisen R."/>
            <person name="Mechler-Hickson A."/>
            <person name="Mathers N."/>
            <person name="Lee C.E."/>
            <person name="Colbourne J.K."/>
            <person name="Biales A."/>
            <person name="Johnston J.S."/>
            <person name="Wellborn G.A."/>
            <person name="Rosendale A.J."/>
            <person name="Cridge A.G."/>
            <person name="Munoz-Torres M.C."/>
            <person name="Bain P.A."/>
            <person name="Manny A.R."/>
            <person name="Major K.M."/>
            <person name="Lambert F.N."/>
            <person name="Vulpe C.D."/>
            <person name="Tuck P."/>
            <person name="Blalock B.J."/>
            <person name="Lin Y.Y."/>
            <person name="Smith M.E."/>
            <person name="Ochoa-Acuna H."/>
            <person name="Chen M.M."/>
            <person name="Childers C.P."/>
            <person name="Qu J."/>
            <person name="Dugan S."/>
            <person name="Lee S.L."/>
            <person name="Chao H."/>
            <person name="Dinh H."/>
            <person name="Han Y."/>
            <person name="Doddapaneni H."/>
            <person name="Worley K.C."/>
            <person name="Muzny D.M."/>
            <person name="Gibbs R.A."/>
            <person name="Richards S."/>
        </authorList>
    </citation>
    <scope>NUCLEOTIDE SEQUENCE</scope>
    <source>
        <strain evidence="11">HAZT.00-mixed</strain>
        <tissue evidence="11">Whole organism</tissue>
    </source>
</reference>
<comment type="similarity">
    <text evidence="2">Belongs to the ABC transporter superfamily. ABCC family. Conjugate transporter (TC 3.A.1.208) subfamily.</text>
</comment>
<evidence type="ECO:0000256" key="1">
    <source>
        <dbReference type="ARBA" id="ARBA00004141"/>
    </source>
</evidence>
<proteinExistence type="inferred from homology"/>
<evidence type="ECO:0000256" key="2">
    <source>
        <dbReference type="ARBA" id="ARBA00009726"/>
    </source>
</evidence>
<evidence type="ECO:0000256" key="5">
    <source>
        <dbReference type="ARBA" id="ARBA00022741"/>
    </source>
</evidence>
<comment type="caution">
    <text evidence="11">The sequence shown here is derived from an EMBL/GenBank/DDBJ whole genome shotgun (WGS) entry which is preliminary data.</text>
</comment>
<dbReference type="InterPro" id="IPR011527">
    <property type="entry name" value="ABC1_TM_dom"/>
</dbReference>
<dbReference type="GO" id="GO:0005524">
    <property type="term" value="F:ATP binding"/>
    <property type="evidence" value="ECO:0007669"/>
    <property type="project" value="UniProtKB-KW"/>
</dbReference>
<dbReference type="Proteomes" id="UP000711488">
    <property type="component" value="Unassembled WGS sequence"/>
</dbReference>
<organism evidence="11">
    <name type="scientific">Hyalella azteca</name>
    <name type="common">Amphipod</name>
    <dbReference type="NCBI Taxonomy" id="294128"/>
    <lineage>
        <taxon>Eukaryota</taxon>
        <taxon>Metazoa</taxon>
        <taxon>Ecdysozoa</taxon>
        <taxon>Arthropoda</taxon>
        <taxon>Crustacea</taxon>
        <taxon>Multicrustacea</taxon>
        <taxon>Malacostraca</taxon>
        <taxon>Eumalacostraca</taxon>
        <taxon>Peracarida</taxon>
        <taxon>Amphipoda</taxon>
        <taxon>Senticaudata</taxon>
        <taxon>Talitrida</taxon>
        <taxon>Talitroidea</taxon>
        <taxon>Hyalellidae</taxon>
        <taxon>Hyalella</taxon>
    </lineage>
</organism>
<protein>
    <recommendedName>
        <fullName evidence="10">ABC transmembrane type-1 domain-containing protein</fullName>
    </recommendedName>
</protein>
<dbReference type="EMBL" id="JQDR03012726">
    <property type="protein sequence ID" value="KAA0190834.1"/>
    <property type="molecule type" value="Genomic_DNA"/>
</dbReference>
<dbReference type="InterPro" id="IPR050173">
    <property type="entry name" value="ABC_transporter_C-like"/>
</dbReference>
<feature type="transmembrane region" description="Helical" evidence="9">
    <location>
        <begin position="50"/>
        <end position="72"/>
    </location>
</feature>
<evidence type="ECO:0000256" key="6">
    <source>
        <dbReference type="ARBA" id="ARBA00022840"/>
    </source>
</evidence>
<evidence type="ECO:0000256" key="9">
    <source>
        <dbReference type="SAM" id="Phobius"/>
    </source>
</evidence>
<dbReference type="GO" id="GO:0016020">
    <property type="term" value="C:membrane"/>
    <property type="evidence" value="ECO:0007669"/>
    <property type="project" value="UniProtKB-SubCell"/>
</dbReference>
<reference evidence="11" key="3">
    <citation type="submission" date="2019-06" db="EMBL/GenBank/DDBJ databases">
        <authorList>
            <person name="Poynton C."/>
            <person name="Hasenbein S."/>
            <person name="Benoit J.B."/>
            <person name="Sepulveda M.S."/>
            <person name="Poelchau M.F."/>
            <person name="Murali S.C."/>
            <person name="Chen S."/>
            <person name="Glastad K.M."/>
            <person name="Werren J.H."/>
            <person name="Vineis J.H."/>
            <person name="Bowen J.L."/>
            <person name="Friedrich M."/>
            <person name="Jones J."/>
            <person name="Robertson H.M."/>
            <person name="Feyereisen R."/>
            <person name="Mechler-Hickson A."/>
            <person name="Mathers N."/>
            <person name="Lee C.E."/>
            <person name="Colbourne J.K."/>
            <person name="Biales A."/>
            <person name="Johnston J.S."/>
            <person name="Wellborn G.A."/>
            <person name="Rosendale A.J."/>
            <person name="Cridge A.G."/>
            <person name="Munoz-Torres M.C."/>
            <person name="Bain P.A."/>
            <person name="Manny A.R."/>
            <person name="Major K.M."/>
            <person name="Lambert F.N."/>
            <person name="Vulpe C.D."/>
            <person name="Tuck P."/>
            <person name="Blalock B.J."/>
            <person name="Lin Y.-Y."/>
            <person name="Smith M.E."/>
            <person name="Ochoa-Acuna H."/>
            <person name="Chen M.-J.M."/>
            <person name="Childers C.P."/>
            <person name="Qu J."/>
            <person name="Dugan S."/>
            <person name="Lee S.L."/>
            <person name="Chao H."/>
            <person name="Dinh H."/>
            <person name="Han Y."/>
            <person name="Doddapaneni H."/>
            <person name="Worley K.C."/>
            <person name="Muzny D.M."/>
            <person name="Gibbs R.A."/>
            <person name="Richards S."/>
        </authorList>
    </citation>
    <scope>NUCLEOTIDE SEQUENCE</scope>
    <source>
        <strain evidence="11">HAZT.00-mixed</strain>
        <tissue evidence="11">Whole organism</tissue>
    </source>
</reference>
<keyword evidence="3" id="KW-0813">Transport</keyword>
<dbReference type="PANTHER" id="PTHR24223">
    <property type="entry name" value="ATP-BINDING CASSETTE SUB-FAMILY C"/>
    <property type="match status" value="1"/>
</dbReference>
<evidence type="ECO:0000256" key="8">
    <source>
        <dbReference type="ARBA" id="ARBA00023136"/>
    </source>
</evidence>
<dbReference type="PROSITE" id="PS50929">
    <property type="entry name" value="ABC_TM1F"/>
    <property type="match status" value="1"/>
</dbReference>
<dbReference type="Pfam" id="PF00664">
    <property type="entry name" value="ABC_membrane"/>
    <property type="match status" value="1"/>
</dbReference>
<dbReference type="Gene3D" id="1.20.1560.10">
    <property type="entry name" value="ABC transporter type 1, transmembrane domain"/>
    <property type="match status" value="1"/>
</dbReference>
<dbReference type="GO" id="GO:0140359">
    <property type="term" value="F:ABC-type transporter activity"/>
    <property type="evidence" value="ECO:0007669"/>
    <property type="project" value="InterPro"/>
</dbReference>
<keyword evidence="7 9" id="KW-1133">Transmembrane helix</keyword>
<comment type="subcellular location">
    <subcellularLocation>
        <location evidence="1">Membrane</location>
        <topology evidence="1">Multi-pass membrane protein</topology>
    </subcellularLocation>
</comment>
<dbReference type="SUPFAM" id="SSF90123">
    <property type="entry name" value="ABC transporter transmembrane region"/>
    <property type="match status" value="1"/>
</dbReference>
<evidence type="ECO:0000256" key="3">
    <source>
        <dbReference type="ARBA" id="ARBA00022448"/>
    </source>
</evidence>